<protein>
    <submittedName>
        <fullName evidence="3">Amidohydrolase</fullName>
    </submittedName>
</protein>
<feature type="domain" description="Amidohydrolase-related" evidence="2">
    <location>
        <begin position="72"/>
        <end position="381"/>
    </location>
</feature>
<evidence type="ECO:0000313" key="4">
    <source>
        <dbReference type="Proteomes" id="UP000308705"/>
    </source>
</evidence>
<name>A0A4U3MCY3_9ACTN</name>
<gene>
    <name evidence="3" type="ORF">FDA94_22400</name>
</gene>
<proteinExistence type="predicted"/>
<reference evidence="3 4" key="1">
    <citation type="submission" date="2019-04" db="EMBL/GenBank/DDBJ databases">
        <title>Herbidospora sp. NEAU-GS14.nov., a novel actinomycete isolated from soil.</title>
        <authorList>
            <person name="Han L."/>
        </authorList>
    </citation>
    <scope>NUCLEOTIDE SEQUENCE [LARGE SCALE GENOMIC DNA]</scope>
    <source>
        <strain evidence="3 4">NEAU-GS14</strain>
    </source>
</reference>
<dbReference type="Proteomes" id="UP000308705">
    <property type="component" value="Unassembled WGS sequence"/>
</dbReference>
<evidence type="ECO:0000313" key="3">
    <source>
        <dbReference type="EMBL" id="TKK86272.1"/>
    </source>
</evidence>
<accession>A0A4U3MCY3</accession>
<sequence length="401" mass="42271">MVLSLDALPDSFPKSFLERNLVVRTLITNATLLDTDPEPRVVEGDLLIEDGRIAAVGRDLAADHVVDAERAIVMPGLVDAHRHVWQSVLRSLNPDSTLGEYLDLVLGRLAPSFTEDDVHAANHWGALDALDAGITTVYDWSHVPHPEAALDGLARAGVRAVFAHPDREALPRLRPPAHIALALAATGPVYGPVEEAVQDWKTARELGLHISLHATGTGAVESMHRHGLLGPDVMVVHGNGFTDEALRLMAEAGATATVTPAVEAQMGHGAPETARFRAHGITTGLGVDTVVTVPGDLFSVMRAALPGAPAAEVLKMATIEGARAIGLDREIGSLTPGKHADLVMISTDTPGMAPVTDPVRAVVGSAGRGDVRAVLVAGRVVETTSKTARERAERVRARLTA</sequence>
<dbReference type="SUPFAM" id="SSF51338">
    <property type="entry name" value="Composite domain of metallo-dependent hydrolases"/>
    <property type="match status" value="1"/>
</dbReference>
<dbReference type="PANTHER" id="PTHR43794">
    <property type="entry name" value="AMINOHYDROLASE SSNA-RELATED"/>
    <property type="match status" value="1"/>
</dbReference>
<evidence type="ECO:0000256" key="1">
    <source>
        <dbReference type="ARBA" id="ARBA00022801"/>
    </source>
</evidence>
<dbReference type="EMBL" id="SZQA01000022">
    <property type="protein sequence ID" value="TKK86272.1"/>
    <property type="molecule type" value="Genomic_DNA"/>
</dbReference>
<dbReference type="OrthoDB" id="3189065at2"/>
<keyword evidence="1 3" id="KW-0378">Hydrolase</keyword>
<dbReference type="InterPro" id="IPR006680">
    <property type="entry name" value="Amidohydro-rel"/>
</dbReference>
<dbReference type="InterPro" id="IPR011059">
    <property type="entry name" value="Metal-dep_hydrolase_composite"/>
</dbReference>
<dbReference type="Gene3D" id="3.20.20.140">
    <property type="entry name" value="Metal-dependent hydrolases"/>
    <property type="match status" value="1"/>
</dbReference>
<organism evidence="3 4">
    <name type="scientific">Herbidospora galbida</name>
    <dbReference type="NCBI Taxonomy" id="2575442"/>
    <lineage>
        <taxon>Bacteria</taxon>
        <taxon>Bacillati</taxon>
        <taxon>Actinomycetota</taxon>
        <taxon>Actinomycetes</taxon>
        <taxon>Streptosporangiales</taxon>
        <taxon>Streptosporangiaceae</taxon>
        <taxon>Herbidospora</taxon>
    </lineage>
</organism>
<dbReference type="PANTHER" id="PTHR43794:SF11">
    <property type="entry name" value="AMIDOHYDROLASE-RELATED DOMAIN-CONTAINING PROTEIN"/>
    <property type="match status" value="1"/>
</dbReference>
<comment type="caution">
    <text evidence="3">The sequence shown here is derived from an EMBL/GenBank/DDBJ whole genome shotgun (WGS) entry which is preliminary data.</text>
</comment>
<dbReference type="Pfam" id="PF01979">
    <property type="entry name" value="Amidohydro_1"/>
    <property type="match status" value="1"/>
</dbReference>
<dbReference type="Gene3D" id="2.30.40.10">
    <property type="entry name" value="Urease, subunit C, domain 1"/>
    <property type="match status" value="1"/>
</dbReference>
<dbReference type="InterPro" id="IPR032466">
    <property type="entry name" value="Metal_Hydrolase"/>
</dbReference>
<evidence type="ECO:0000259" key="2">
    <source>
        <dbReference type="Pfam" id="PF01979"/>
    </source>
</evidence>
<dbReference type="GO" id="GO:0016810">
    <property type="term" value="F:hydrolase activity, acting on carbon-nitrogen (but not peptide) bonds"/>
    <property type="evidence" value="ECO:0007669"/>
    <property type="project" value="InterPro"/>
</dbReference>
<dbReference type="SUPFAM" id="SSF51556">
    <property type="entry name" value="Metallo-dependent hydrolases"/>
    <property type="match status" value="1"/>
</dbReference>
<keyword evidence="4" id="KW-1185">Reference proteome</keyword>
<dbReference type="InterPro" id="IPR050287">
    <property type="entry name" value="MTA/SAH_deaminase"/>
</dbReference>
<dbReference type="AlphaFoldDB" id="A0A4U3MCY3"/>